<feature type="compositionally biased region" description="Basic and acidic residues" evidence="1">
    <location>
        <begin position="50"/>
        <end position="71"/>
    </location>
</feature>
<feature type="non-terminal residue" evidence="2">
    <location>
        <position position="1"/>
    </location>
</feature>
<evidence type="ECO:0000313" key="2">
    <source>
        <dbReference type="EMBL" id="GMN73758.1"/>
    </source>
</evidence>
<evidence type="ECO:0000256" key="1">
    <source>
        <dbReference type="SAM" id="MobiDB-lite"/>
    </source>
</evidence>
<dbReference type="EMBL" id="BTGU01015921">
    <property type="protein sequence ID" value="GMN73758.1"/>
    <property type="molecule type" value="Genomic_DNA"/>
</dbReference>
<dbReference type="EMBL" id="BTGU01015922">
    <property type="protein sequence ID" value="GMN73762.1"/>
    <property type="molecule type" value="Genomic_DNA"/>
</dbReference>
<proteinExistence type="predicted"/>
<dbReference type="EMBL" id="BTGU01015923">
    <property type="protein sequence ID" value="GMN73764.1"/>
    <property type="molecule type" value="Genomic_DNA"/>
</dbReference>
<dbReference type="Proteomes" id="UP001187192">
    <property type="component" value="Unassembled WGS sequence"/>
</dbReference>
<feature type="region of interest" description="Disordered" evidence="1">
    <location>
        <begin position="45"/>
        <end position="146"/>
    </location>
</feature>
<dbReference type="AlphaFoldDB" id="A0AA88JEC9"/>
<accession>A0AA88JEC9</accession>
<reference evidence="2" key="1">
    <citation type="submission" date="2023-07" db="EMBL/GenBank/DDBJ databases">
        <title>draft genome sequence of fig (Ficus carica).</title>
        <authorList>
            <person name="Takahashi T."/>
            <person name="Nishimura K."/>
        </authorList>
    </citation>
    <scope>NUCLEOTIDE SEQUENCE</scope>
</reference>
<sequence>GTRSRRRYCASGEELRKPLRLLSPAWGIEIGGRDGGHRDCRIRERRRRSESRAIGEGTRARSELAKAKEEISTEATEIAGFASGRGDRSRGATGEGDGGRSYDVATELGRPAKTEARGRLVISAKENLRRREDGTGTGVGRRERAT</sequence>
<dbReference type="EMBL" id="BTGU01015924">
    <property type="protein sequence ID" value="GMN73765.1"/>
    <property type="molecule type" value="Genomic_DNA"/>
</dbReference>
<keyword evidence="6" id="KW-1185">Reference proteome</keyword>
<organism evidence="2 6">
    <name type="scientific">Ficus carica</name>
    <name type="common">Common fig</name>
    <dbReference type="NCBI Taxonomy" id="3494"/>
    <lineage>
        <taxon>Eukaryota</taxon>
        <taxon>Viridiplantae</taxon>
        <taxon>Streptophyta</taxon>
        <taxon>Embryophyta</taxon>
        <taxon>Tracheophyta</taxon>
        <taxon>Spermatophyta</taxon>
        <taxon>Magnoliopsida</taxon>
        <taxon>eudicotyledons</taxon>
        <taxon>Gunneridae</taxon>
        <taxon>Pentapetalae</taxon>
        <taxon>rosids</taxon>
        <taxon>fabids</taxon>
        <taxon>Rosales</taxon>
        <taxon>Moraceae</taxon>
        <taxon>Ficeae</taxon>
        <taxon>Ficus</taxon>
    </lineage>
</organism>
<evidence type="ECO:0000313" key="4">
    <source>
        <dbReference type="EMBL" id="GMN73764.1"/>
    </source>
</evidence>
<comment type="caution">
    <text evidence="2">The sequence shown here is derived from an EMBL/GenBank/DDBJ whole genome shotgun (WGS) entry which is preliminary data.</text>
</comment>
<name>A0AA88JEC9_FICCA</name>
<evidence type="ECO:0000313" key="6">
    <source>
        <dbReference type="Proteomes" id="UP001187192"/>
    </source>
</evidence>
<protein>
    <submittedName>
        <fullName evidence="2">Uncharacterized protein</fullName>
    </submittedName>
</protein>
<feature type="compositionally biased region" description="Basic and acidic residues" evidence="1">
    <location>
        <begin position="126"/>
        <end position="146"/>
    </location>
</feature>
<gene>
    <name evidence="2" type="ORF">TIFTF001_054899</name>
    <name evidence="3" type="ORF">TIFTF001_054900</name>
    <name evidence="4" type="ORF">TIFTF001_054901</name>
    <name evidence="5" type="ORF">TIFTF001_054902</name>
</gene>
<evidence type="ECO:0000313" key="3">
    <source>
        <dbReference type="EMBL" id="GMN73762.1"/>
    </source>
</evidence>
<evidence type="ECO:0000313" key="5">
    <source>
        <dbReference type="EMBL" id="GMN73765.1"/>
    </source>
</evidence>